<name>A0AAE2D612_SCHME</name>
<reference evidence="1" key="1">
    <citation type="submission" date="2022-04" db="EMBL/GenBank/DDBJ databases">
        <authorList>
            <person name="Xu L."/>
            <person name="Lv Z."/>
        </authorList>
    </citation>
    <scope>NUCLEOTIDE SEQUENCE</scope>
    <source>
        <strain evidence="1">LV_2022a</strain>
    </source>
</reference>
<reference evidence="1" key="2">
    <citation type="journal article" date="2023" name="Infect Dis Poverty">
        <title>Chromosome-scale genome of the human blood fluke Schistosoma mekongi and its implications for public health.</title>
        <authorList>
            <person name="Zhou M."/>
            <person name="Xu L."/>
            <person name="Xu D."/>
            <person name="Chen W."/>
            <person name="Khan J."/>
            <person name="Hu Y."/>
            <person name="Huang H."/>
            <person name="Wei H."/>
            <person name="Zhang Y."/>
            <person name="Chusongsang P."/>
            <person name="Tanasarnprasert K."/>
            <person name="Hu X."/>
            <person name="Limpanont Y."/>
            <person name="Lv Z."/>
        </authorList>
    </citation>
    <scope>NUCLEOTIDE SEQUENCE</scope>
    <source>
        <strain evidence="1">LV_2022a</strain>
    </source>
</reference>
<dbReference type="EMBL" id="JALJAT010000002">
    <property type="protein sequence ID" value="KAK4472539.1"/>
    <property type="molecule type" value="Genomic_DNA"/>
</dbReference>
<dbReference type="InterPro" id="IPR027417">
    <property type="entry name" value="P-loop_NTPase"/>
</dbReference>
<sequence length="579" mass="65561">MFTCLPKQFYIHVQIICVLEVICISSNIQRTFVKSQKSKVFKWFTATIRLQCKFCSLKLREEIEKRLFSDKLIPKLPFGRQCFISGVPYLTKTDHSYQWQFKVYGIENIFVSPMDPCKCALSTIIENLPDYVHAYEFGTAFMLAFMFLDNITKAGSFFLLKWLLLLLLVQNEFTKPKDEILFSKISCRPPALLLVGSLGNTLPNKILKEAGRFAKPFCERKPGGSVLPTSLEVDSKGSKKPNLECIRKAMKKQNTSGAKFIELDEFCTSNEHIIMCGTIETASGGIAYFPNLELYKKKELTNLIYALENMTVDNSFSDHPAESFYSVHKHSDYTSYPNETTIWATAEVNPVCRKKVKNAFIRPSQNKLLDTDIFIETKKTNKEPIILQHNGNLKRIIHAFDIVVDTEEAAGPTECMDELLVDFYLSTACNSETVDPSEKSSLSDRSIYSSLLVACKNAPTVKIEENSSQLLKVYYLAMRCSSIRDKQNAPASALPTLFKLAKSNAKLNGRIVANECDAAVAIYIYDGFICNQTGTNYLHSKSLHYISGMERESMEELNNTLVTINKQLKDLMNTTMNEP</sequence>
<comment type="caution">
    <text evidence="1">The sequence shown here is derived from an EMBL/GenBank/DDBJ whole genome shotgun (WGS) entry which is preliminary data.</text>
</comment>
<dbReference type="AlphaFoldDB" id="A0AAE2D612"/>
<gene>
    <name evidence="1" type="ORF">MN116_003782</name>
</gene>
<evidence type="ECO:0008006" key="3">
    <source>
        <dbReference type="Google" id="ProtNLM"/>
    </source>
</evidence>
<keyword evidence="2" id="KW-1185">Reference proteome</keyword>
<proteinExistence type="predicted"/>
<evidence type="ECO:0000313" key="1">
    <source>
        <dbReference type="EMBL" id="KAK4472539.1"/>
    </source>
</evidence>
<protein>
    <recommendedName>
        <fullName evidence="3">MCM domain-containing protein</fullName>
    </recommendedName>
</protein>
<dbReference type="Gene3D" id="3.40.50.300">
    <property type="entry name" value="P-loop containing nucleotide triphosphate hydrolases"/>
    <property type="match status" value="1"/>
</dbReference>
<organism evidence="1 2">
    <name type="scientific">Schistosoma mekongi</name>
    <name type="common">Parasitic worm</name>
    <dbReference type="NCBI Taxonomy" id="38744"/>
    <lineage>
        <taxon>Eukaryota</taxon>
        <taxon>Metazoa</taxon>
        <taxon>Spiralia</taxon>
        <taxon>Lophotrochozoa</taxon>
        <taxon>Platyhelminthes</taxon>
        <taxon>Trematoda</taxon>
        <taxon>Digenea</taxon>
        <taxon>Strigeidida</taxon>
        <taxon>Schistosomatoidea</taxon>
        <taxon>Schistosomatidae</taxon>
        <taxon>Schistosoma</taxon>
    </lineage>
</organism>
<accession>A0AAE2D612</accession>
<evidence type="ECO:0000313" key="2">
    <source>
        <dbReference type="Proteomes" id="UP001292079"/>
    </source>
</evidence>
<dbReference type="Proteomes" id="UP001292079">
    <property type="component" value="Unassembled WGS sequence"/>
</dbReference>